<keyword evidence="7" id="KW-0653">Protein transport</keyword>
<dbReference type="SUPFAM" id="SSF74653">
    <property type="entry name" value="TolA/TonB C-terminal domain"/>
    <property type="match status" value="1"/>
</dbReference>
<evidence type="ECO:0000256" key="2">
    <source>
        <dbReference type="ARBA" id="ARBA00006555"/>
    </source>
</evidence>
<dbReference type="Gene3D" id="3.30.1150.10">
    <property type="match status" value="1"/>
</dbReference>
<dbReference type="PROSITE" id="PS52015">
    <property type="entry name" value="TONB_CTD"/>
    <property type="match status" value="1"/>
</dbReference>
<organism evidence="12 13">
    <name type="scientific">Luteibacter jiangsuensis</name>
    <dbReference type="NCBI Taxonomy" id="637577"/>
    <lineage>
        <taxon>Bacteria</taxon>
        <taxon>Pseudomonadati</taxon>
        <taxon>Pseudomonadota</taxon>
        <taxon>Gammaproteobacteria</taxon>
        <taxon>Lysobacterales</taxon>
        <taxon>Rhodanobacteraceae</taxon>
        <taxon>Luteibacter</taxon>
    </lineage>
</organism>
<evidence type="ECO:0000256" key="1">
    <source>
        <dbReference type="ARBA" id="ARBA00004383"/>
    </source>
</evidence>
<keyword evidence="3" id="KW-0813">Transport</keyword>
<dbReference type="Pfam" id="PF03544">
    <property type="entry name" value="TonB_C"/>
    <property type="match status" value="1"/>
</dbReference>
<dbReference type="InterPro" id="IPR037682">
    <property type="entry name" value="TonB_C"/>
</dbReference>
<keyword evidence="4" id="KW-1003">Cell membrane</keyword>
<evidence type="ECO:0000256" key="7">
    <source>
        <dbReference type="ARBA" id="ARBA00022927"/>
    </source>
</evidence>
<evidence type="ECO:0000256" key="9">
    <source>
        <dbReference type="ARBA" id="ARBA00023136"/>
    </source>
</evidence>
<reference evidence="12 13" key="1">
    <citation type="journal article" date="2011" name="Curr. Microbiol.">
        <title>Luteibacter jiangsuensis sp. nov.: a methamidophos-degrading bacterium isolated from a methamidophos-manufacturing factory.</title>
        <authorList>
            <person name="Wang L."/>
            <person name="Wang G.L."/>
            <person name="Li S.P."/>
            <person name="Jiang J.D."/>
        </authorList>
    </citation>
    <scope>NUCLEOTIDE SEQUENCE [LARGE SCALE GENOMIC DNA]</scope>
    <source>
        <strain evidence="12 13">CGMCC 1.10133</strain>
    </source>
</reference>
<comment type="subcellular location">
    <subcellularLocation>
        <location evidence="1">Cell inner membrane</location>
        <topology evidence="1">Single-pass membrane protein</topology>
        <orientation evidence="1">Periplasmic side</orientation>
    </subcellularLocation>
</comment>
<dbReference type="PANTHER" id="PTHR33446">
    <property type="entry name" value="PROTEIN TONB-RELATED"/>
    <property type="match status" value="1"/>
</dbReference>
<keyword evidence="5" id="KW-0997">Cell inner membrane</keyword>
<dbReference type="InterPro" id="IPR006260">
    <property type="entry name" value="TonB/TolA_C"/>
</dbReference>
<dbReference type="RefSeq" id="WP_167123791.1">
    <property type="nucleotide sequence ID" value="NZ_JAAQQR010000002.1"/>
</dbReference>
<dbReference type="NCBIfam" id="TIGR01352">
    <property type="entry name" value="tonB_Cterm"/>
    <property type="match status" value="1"/>
</dbReference>
<evidence type="ECO:0000256" key="3">
    <source>
        <dbReference type="ARBA" id="ARBA00022448"/>
    </source>
</evidence>
<dbReference type="Proteomes" id="UP001429601">
    <property type="component" value="Unassembled WGS sequence"/>
</dbReference>
<dbReference type="EMBL" id="JAAQQR010000002">
    <property type="protein sequence ID" value="NID04277.1"/>
    <property type="molecule type" value="Genomic_DNA"/>
</dbReference>
<evidence type="ECO:0000256" key="8">
    <source>
        <dbReference type="ARBA" id="ARBA00022989"/>
    </source>
</evidence>
<protein>
    <submittedName>
        <fullName evidence="12">Energy transducer TonB</fullName>
    </submittedName>
</protein>
<accession>A0ABX0Q3F9</accession>
<feature type="domain" description="TonB C-terminal" evidence="11">
    <location>
        <begin position="127"/>
        <end position="220"/>
    </location>
</feature>
<keyword evidence="13" id="KW-1185">Reference proteome</keyword>
<evidence type="ECO:0000256" key="4">
    <source>
        <dbReference type="ARBA" id="ARBA00022475"/>
    </source>
</evidence>
<keyword evidence="9" id="KW-0472">Membrane</keyword>
<dbReference type="InterPro" id="IPR051045">
    <property type="entry name" value="TonB-dependent_transducer"/>
</dbReference>
<comment type="caution">
    <text evidence="12">The sequence shown here is derived from an EMBL/GenBank/DDBJ whole genome shotgun (WGS) entry which is preliminary data.</text>
</comment>
<gene>
    <name evidence="12" type="ORF">HBF26_05230</name>
</gene>
<evidence type="ECO:0000256" key="6">
    <source>
        <dbReference type="ARBA" id="ARBA00022692"/>
    </source>
</evidence>
<sequence length="220" mass="22874">MSFARPQSVAGVHPDTVRIVAMSAAIALNAAALLAALRPIAATLSVAQPSPPTLRLVEHPAEPKAIPPPPILLKPLPARPVPTKPVVKPIPESLPRPAAEVPVDEGTAPLTSPVPVKATPSAEPAAPVEATLAYVAAPPPAYPRMAIAAHMEGTVTLRVLVDEGGKPLEVVVEGSSGHAVLDKAAREQVLAHWRFQPATAGGKPVRAWARIPVSFDLRKI</sequence>
<evidence type="ECO:0000256" key="5">
    <source>
        <dbReference type="ARBA" id="ARBA00022519"/>
    </source>
</evidence>
<evidence type="ECO:0000313" key="13">
    <source>
        <dbReference type="Proteomes" id="UP001429601"/>
    </source>
</evidence>
<evidence type="ECO:0000259" key="11">
    <source>
        <dbReference type="PROSITE" id="PS52015"/>
    </source>
</evidence>
<comment type="similarity">
    <text evidence="2">Belongs to the TonB family.</text>
</comment>
<feature type="region of interest" description="Disordered" evidence="10">
    <location>
        <begin position="87"/>
        <end position="122"/>
    </location>
</feature>
<keyword evidence="8" id="KW-1133">Transmembrane helix</keyword>
<keyword evidence="6" id="KW-0812">Transmembrane</keyword>
<evidence type="ECO:0000313" key="12">
    <source>
        <dbReference type="EMBL" id="NID04277.1"/>
    </source>
</evidence>
<dbReference type="PANTHER" id="PTHR33446:SF2">
    <property type="entry name" value="PROTEIN TONB"/>
    <property type="match status" value="1"/>
</dbReference>
<proteinExistence type="inferred from homology"/>
<evidence type="ECO:0000256" key="10">
    <source>
        <dbReference type="SAM" id="MobiDB-lite"/>
    </source>
</evidence>
<name>A0ABX0Q3F9_9GAMM</name>